<keyword evidence="1" id="KW-1133">Transmembrane helix</keyword>
<dbReference type="GeneID" id="68854483"/>
<dbReference type="EMBL" id="CP064787">
    <property type="protein sequence ID" value="QSG05201.1"/>
    <property type="molecule type" value="Genomic_DNA"/>
</dbReference>
<organism evidence="3 4">
    <name type="scientific">Halapricum desulfuricans</name>
    <dbReference type="NCBI Taxonomy" id="2841257"/>
    <lineage>
        <taxon>Archaea</taxon>
        <taxon>Methanobacteriati</taxon>
        <taxon>Methanobacteriota</taxon>
        <taxon>Stenosarchaea group</taxon>
        <taxon>Halobacteria</taxon>
        <taxon>Halobacteriales</taxon>
        <taxon>Haloarculaceae</taxon>
        <taxon>Halapricum</taxon>
    </lineage>
</organism>
<protein>
    <recommendedName>
        <fullName evidence="2">DUF8141 domain-containing protein</fullName>
    </recommendedName>
</protein>
<proteinExistence type="predicted"/>
<dbReference type="InterPro" id="IPR058454">
    <property type="entry name" value="DUF8141"/>
</dbReference>
<gene>
    <name evidence="3" type="ORF">HSR121_0851</name>
</gene>
<evidence type="ECO:0000313" key="4">
    <source>
        <dbReference type="Proteomes" id="UP000663525"/>
    </source>
</evidence>
<dbReference type="RefSeq" id="WP_229114918.1">
    <property type="nucleotide sequence ID" value="NZ_CP064787.1"/>
</dbReference>
<evidence type="ECO:0000313" key="3">
    <source>
        <dbReference type="EMBL" id="QSG05201.1"/>
    </source>
</evidence>
<sequence>MSSLTRWFRSKPFGQQILILALVFDPLGFAAGFLLAPSFNVEPMIGGVYGLVVASIPTSLHVMREAS</sequence>
<feature type="domain" description="DUF8141" evidence="2">
    <location>
        <begin position="1"/>
        <end position="66"/>
    </location>
</feature>
<keyword evidence="1" id="KW-0472">Membrane</keyword>
<feature type="transmembrane region" description="Helical" evidence="1">
    <location>
        <begin position="46"/>
        <end position="63"/>
    </location>
</feature>
<keyword evidence="1" id="KW-0812">Transmembrane</keyword>
<reference evidence="3" key="1">
    <citation type="submission" date="2020-11" db="EMBL/GenBank/DDBJ databases">
        <title>Carbohydrate-dependent, anaerobic sulfur respiration: A novel catabolism in halophilic archaea.</title>
        <authorList>
            <person name="Sorokin D.Y."/>
            <person name="Messina E."/>
            <person name="Smedile F."/>
            <person name="La Cono V."/>
            <person name="Hallsworth J.E."/>
            <person name="Yakimov M.M."/>
        </authorList>
    </citation>
    <scope>NUCLEOTIDE SEQUENCE</scope>
    <source>
        <strain evidence="3">HSR12-1</strain>
    </source>
</reference>
<accession>A0A897MY57</accession>
<dbReference type="Proteomes" id="UP000663525">
    <property type="component" value="Chromosome"/>
</dbReference>
<evidence type="ECO:0000256" key="1">
    <source>
        <dbReference type="SAM" id="Phobius"/>
    </source>
</evidence>
<dbReference type="Pfam" id="PF26464">
    <property type="entry name" value="DUF8141"/>
    <property type="match status" value="1"/>
</dbReference>
<name>A0A897MY57_9EURY</name>
<evidence type="ECO:0000259" key="2">
    <source>
        <dbReference type="Pfam" id="PF26464"/>
    </source>
</evidence>
<dbReference type="AlphaFoldDB" id="A0A897MY57"/>